<comment type="caution">
    <text evidence="3">The sequence shown here is derived from an EMBL/GenBank/DDBJ whole genome shotgun (WGS) entry which is preliminary data.</text>
</comment>
<evidence type="ECO:0000313" key="4">
    <source>
        <dbReference type="Proteomes" id="UP000824074"/>
    </source>
</evidence>
<feature type="transmembrane region" description="Helical" evidence="1">
    <location>
        <begin position="12"/>
        <end position="30"/>
    </location>
</feature>
<evidence type="ECO:0000259" key="2">
    <source>
        <dbReference type="Pfam" id="PF07811"/>
    </source>
</evidence>
<evidence type="ECO:0000256" key="1">
    <source>
        <dbReference type="SAM" id="Phobius"/>
    </source>
</evidence>
<keyword evidence="1" id="KW-0472">Membrane</keyword>
<proteinExistence type="predicted"/>
<accession>A0A9D1IN42</accession>
<evidence type="ECO:0000313" key="3">
    <source>
        <dbReference type="EMBL" id="HIU40670.1"/>
    </source>
</evidence>
<keyword evidence="1" id="KW-1133">Transmembrane helix</keyword>
<dbReference type="EMBL" id="DVMT01000053">
    <property type="protein sequence ID" value="HIU40670.1"/>
    <property type="molecule type" value="Genomic_DNA"/>
</dbReference>
<dbReference type="Proteomes" id="UP000824074">
    <property type="component" value="Unassembled WGS sequence"/>
</dbReference>
<dbReference type="Pfam" id="PF07811">
    <property type="entry name" value="TadE"/>
    <property type="match status" value="1"/>
</dbReference>
<sequence>MKNEKGQALVEFIIILPVTLILMFCVIDFARVISLRSDLESITQDATILLESGKTKEDIERELDLNGANLNIEIKGEYVDVKTSKEIKPITPGFSYILKDVFNVEVSRVIRNE</sequence>
<protein>
    <submittedName>
        <fullName evidence="3">Pilus assembly protein</fullName>
    </submittedName>
</protein>
<reference evidence="3" key="1">
    <citation type="submission" date="2020-10" db="EMBL/GenBank/DDBJ databases">
        <authorList>
            <person name="Gilroy R."/>
        </authorList>
    </citation>
    <scope>NUCLEOTIDE SEQUENCE</scope>
    <source>
        <strain evidence="3">CHK193-30670</strain>
    </source>
</reference>
<dbReference type="AlphaFoldDB" id="A0A9D1IN42"/>
<keyword evidence="1" id="KW-0812">Transmembrane</keyword>
<dbReference type="InterPro" id="IPR012495">
    <property type="entry name" value="TadE-like_dom"/>
</dbReference>
<reference evidence="3" key="2">
    <citation type="journal article" date="2021" name="PeerJ">
        <title>Extensive microbial diversity within the chicken gut microbiome revealed by metagenomics and culture.</title>
        <authorList>
            <person name="Gilroy R."/>
            <person name="Ravi A."/>
            <person name="Getino M."/>
            <person name="Pursley I."/>
            <person name="Horton D.L."/>
            <person name="Alikhan N.F."/>
            <person name="Baker D."/>
            <person name="Gharbi K."/>
            <person name="Hall N."/>
            <person name="Watson M."/>
            <person name="Adriaenssens E.M."/>
            <person name="Foster-Nyarko E."/>
            <person name="Jarju S."/>
            <person name="Secka A."/>
            <person name="Antonio M."/>
            <person name="Oren A."/>
            <person name="Chaudhuri R.R."/>
            <person name="La Ragione R."/>
            <person name="Hildebrand F."/>
            <person name="Pallen M.J."/>
        </authorList>
    </citation>
    <scope>NUCLEOTIDE SEQUENCE</scope>
    <source>
        <strain evidence="3">CHK193-30670</strain>
    </source>
</reference>
<feature type="domain" description="TadE-like" evidence="2">
    <location>
        <begin position="6"/>
        <end position="46"/>
    </location>
</feature>
<gene>
    <name evidence="3" type="ORF">IAB68_05160</name>
</gene>
<name>A0A9D1IN42_9FIRM</name>
<organism evidence="3 4">
    <name type="scientific">Candidatus Aphodocola excrementigallinarum</name>
    <dbReference type="NCBI Taxonomy" id="2840670"/>
    <lineage>
        <taxon>Bacteria</taxon>
        <taxon>Bacillati</taxon>
        <taxon>Bacillota</taxon>
        <taxon>Bacilli</taxon>
        <taxon>Candidatus Aphodocola</taxon>
    </lineage>
</organism>